<feature type="transmembrane region" description="Helical" evidence="21">
    <location>
        <begin position="164"/>
        <end position="181"/>
    </location>
</feature>
<keyword evidence="7" id="KW-0813">Transport</keyword>
<dbReference type="GO" id="GO:0042773">
    <property type="term" value="P:ATP synthesis coupled electron transport"/>
    <property type="evidence" value="ECO:0007669"/>
    <property type="project" value="InterPro"/>
</dbReference>
<dbReference type="AlphaFoldDB" id="A0A1A6GXL7"/>
<keyword evidence="8" id="KW-0679">Respiratory chain</keyword>
<dbReference type="InterPro" id="IPR003918">
    <property type="entry name" value="NADH_UbQ_OxRdtase"/>
</dbReference>
<dbReference type="EC" id="7.1.1.2" evidence="4"/>
<dbReference type="GO" id="GO:0008137">
    <property type="term" value="F:NADH dehydrogenase (ubiquinone) activity"/>
    <property type="evidence" value="ECO:0007669"/>
    <property type="project" value="UniProtKB-EC"/>
</dbReference>
<reference evidence="23 24" key="1">
    <citation type="submission" date="2016-06" db="EMBL/GenBank/DDBJ databases">
        <title>The Draft Genome Sequence and Annotation of the Desert Woodrat Neotoma lepida.</title>
        <authorList>
            <person name="Campbell M."/>
            <person name="Oakeson K.F."/>
            <person name="Yandell M."/>
            <person name="Halpert J.R."/>
            <person name="Dearing D."/>
        </authorList>
    </citation>
    <scope>NUCLEOTIDE SEQUENCE [LARGE SCALE GENOMIC DNA]</scope>
    <source>
        <strain evidence="23">417</strain>
        <tissue evidence="23">Liver</tissue>
    </source>
</reference>
<keyword evidence="14" id="KW-0830">Ubiquinone</keyword>
<feature type="domain" description="NADH:quinone oxidoreductase/Mrp antiporter transmembrane" evidence="22">
    <location>
        <begin position="183"/>
        <end position="247"/>
    </location>
</feature>
<dbReference type="PRINTS" id="PR01437">
    <property type="entry name" value="NUOXDRDTASE4"/>
</dbReference>
<evidence type="ECO:0000256" key="13">
    <source>
        <dbReference type="ARBA" id="ARBA00023027"/>
    </source>
</evidence>
<evidence type="ECO:0000313" key="23">
    <source>
        <dbReference type="EMBL" id="OBS71083.1"/>
    </source>
</evidence>
<feature type="transmembrane region" description="Helical" evidence="21">
    <location>
        <begin position="119"/>
        <end position="143"/>
    </location>
</feature>
<dbReference type="Proteomes" id="UP000092124">
    <property type="component" value="Unassembled WGS sequence"/>
</dbReference>
<sequence>MSPPQLNRRKMQQHKSSTTNYNFIRRNLRIHILYSNWIPRTSRNHWIYFPHGMSSTTNKIPLYIQTPLRIRSSSIILTLCRRTLIFRSHLISTLLCLEGIILTLFIITTITSLNTHSIIMYPIPIVILVFAACEAAIGLALLVKVSNSYASQNHMKKETELNKKTYISIIVSLQILIIITFSSNELIIFYILFEATLIPTLVIITRWGNQTERLNAVLYFLFYTLIGSIPLLIALTYIQNLTGSLNFLLFPLNTMTLETT</sequence>
<evidence type="ECO:0000256" key="3">
    <source>
        <dbReference type="ARBA" id="ARBA00010519"/>
    </source>
</evidence>
<comment type="subcellular location">
    <subcellularLocation>
        <location evidence="1">Mitochondrion membrane</location>
        <topology evidence="1">Multi-pass membrane protein</topology>
    </subcellularLocation>
</comment>
<evidence type="ECO:0000256" key="10">
    <source>
        <dbReference type="ARBA" id="ARBA00022967"/>
    </source>
</evidence>
<evidence type="ECO:0000256" key="6">
    <source>
        <dbReference type="ARBA" id="ARBA00021006"/>
    </source>
</evidence>
<evidence type="ECO:0000256" key="11">
    <source>
        <dbReference type="ARBA" id="ARBA00022982"/>
    </source>
</evidence>
<evidence type="ECO:0000256" key="15">
    <source>
        <dbReference type="ARBA" id="ARBA00023128"/>
    </source>
</evidence>
<evidence type="ECO:0000256" key="4">
    <source>
        <dbReference type="ARBA" id="ARBA00012944"/>
    </source>
</evidence>
<evidence type="ECO:0000259" key="22">
    <source>
        <dbReference type="Pfam" id="PF00361"/>
    </source>
</evidence>
<dbReference type="OrthoDB" id="6146597at2759"/>
<name>A0A1A6GXL7_NEOLE</name>
<evidence type="ECO:0000256" key="17">
    <source>
        <dbReference type="ARBA" id="ARBA00031025"/>
    </source>
</evidence>
<dbReference type="Gene3D" id="1.10.287.3510">
    <property type="match status" value="1"/>
</dbReference>
<evidence type="ECO:0000256" key="18">
    <source>
        <dbReference type="ARBA" id="ARBA00031586"/>
    </source>
</evidence>
<dbReference type="GO" id="GO:0015990">
    <property type="term" value="P:electron transport coupled proton transport"/>
    <property type="evidence" value="ECO:0007669"/>
    <property type="project" value="TreeGrafter"/>
</dbReference>
<dbReference type="GO" id="GO:0048039">
    <property type="term" value="F:ubiquinone binding"/>
    <property type="evidence" value="ECO:0007669"/>
    <property type="project" value="TreeGrafter"/>
</dbReference>
<evidence type="ECO:0000256" key="12">
    <source>
        <dbReference type="ARBA" id="ARBA00022989"/>
    </source>
</evidence>
<feature type="transmembrane region" description="Helical" evidence="21">
    <location>
        <begin position="90"/>
        <end position="113"/>
    </location>
</feature>
<evidence type="ECO:0000256" key="19">
    <source>
        <dbReference type="ARBA" id="ARBA00043911"/>
    </source>
</evidence>
<keyword evidence="24" id="KW-1185">Reference proteome</keyword>
<proteinExistence type="inferred from homology"/>
<dbReference type="Pfam" id="PF00420">
    <property type="entry name" value="Oxidored_q2"/>
    <property type="match status" value="1"/>
</dbReference>
<comment type="similarity">
    <text evidence="2">Belongs to the complex I subunit 4 family.</text>
</comment>
<gene>
    <name evidence="23" type="ORF">A6R68_00377</name>
</gene>
<dbReference type="GO" id="GO:0031966">
    <property type="term" value="C:mitochondrial membrane"/>
    <property type="evidence" value="ECO:0007669"/>
    <property type="project" value="UniProtKB-SubCell"/>
</dbReference>
<evidence type="ECO:0000256" key="5">
    <source>
        <dbReference type="ARBA" id="ARBA00016612"/>
    </source>
</evidence>
<keyword evidence="12 21" id="KW-1133">Transmembrane helix</keyword>
<keyword evidence="13" id="KW-0520">NAD</keyword>
<comment type="function">
    <text evidence="19">Core subunit of the mitochondrial membrane respiratory chain NADH dehydrogenase (Complex I) which catalyzes electron transfer from NADH through the respiratory chain, using ubiquinone as an electron acceptor. Part of the enzyme membrane arm which is embedded in the lipid bilayer and involved in proton translocation.</text>
</comment>
<keyword evidence="16 21" id="KW-0472">Membrane</keyword>
<evidence type="ECO:0000256" key="7">
    <source>
        <dbReference type="ARBA" id="ARBA00022448"/>
    </source>
</evidence>
<dbReference type="EMBL" id="LZPO01066005">
    <property type="protein sequence ID" value="OBS71083.1"/>
    <property type="molecule type" value="Genomic_DNA"/>
</dbReference>
<keyword evidence="15" id="KW-0496">Mitochondrion</keyword>
<accession>A0A1A6GXL7</accession>
<keyword evidence="9 21" id="KW-0812">Transmembrane</keyword>
<dbReference type="Pfam" id="PF00361">
    <property type="entry name" value="Proton_antipo_M"/>
    <property type="match status" value="1"/>
</dbReference>
<feature type="non-terminal residue" evidence="23">
    <location>
        <position position="260"/>
    </location>
</feature>
<evidence type="ECO:0000256" key="9">
    <source>
        <dbReference type="ARBA" id="ARBA00022692"/>
    </source>
</evidence>
<feature type="transmembrane region" description="Helical" evidence="21">
    <location>
        <begin position="216"/>
        <end position="238"/>
    </location>
</feature>
<comment type="caution">
    <text evidence="23">The sequence shown here is derived from an EMBL/GenBank/DDBJ whole genome shotgun (WGS) entry which is preliminary data.</text>
</comment>
<feature type="transmembrane region" description="Helical" evidence="21">
    <location>
        <begin position="187"/>
        <end position="204"/>
    </location>
</feature>
<evidence type="ECO:0000256" key="20">
    <source>
        <dbReference type="ARBA" id="ARBA00048769"/>
    </source>
</evidence>
<protein>
    <recommendedName>
        <fullName evidence="6">NADH-ubiquinone oxidoreductase chain 4</fullName>
        <ecNumber evidence="4">7.1.1.2</ecNumber>
    </recommendedName>
    <alternativeName>
        <fullName evidence="17">NADH dehydrogenase subunit 4</fullName>
    </alternativeName>
    <alternativeName>
        <fullName evidence="18">NADH dehydrogenase subunit 4L</fullName>
    </alternativeName>
    <alternativeName>
        <fullName evidence="5">NADH-ubiquinone oxidoreductase chain 4L</fullName>
    </alternativeName>
</protein>
<evidence type="ECO:0000256" key="8">
    <source>
        <dbReference type="ARBA" id="ARBA00022660"/>
    </source>
</evidence>
<evidence type="ECO:0000256" key="21">
    <source>
        <dbReference type="SAM" id="Phobius"/>
    </source>
</evidence>
<dbReference type="PANTHER" id="PTHR43507">
    <property type="entry name" value="NADH-UBIQUINONE OXIDOREDUCTASE CHAIN 4"/>
    <property type="match status" value="1"/>
</dbReference>
<evidence type="ECO:0000256" key="14">
    <source>
        <dbReference type="ARBA" id="ARBA00023075"/>
    </source>
</evidence>
<dbReference type="InterPro" id="IPR039428">
    <property type="entry name" value="NUOK/Mnh_C1-like"/>
</dbReference>
<keyword evidence="10" id="KW-1278">Translocase</keyword>
<comment type="catalytic activity">
    <reaction evidence="20">
        <text>a ubiquinone + NADH + 5 H(+)(in) = a ubiquinol + NAD(+) + 4 H(+)(out)</text>
        <dbReference type="Rhea" id="RHEA:29091"/>
        <dbReference type="Rhea" id="RHEA-COMP:9565"/>
        <dbReference type="Rhea" id="RHEA-COMP:9566"/>
        <dbReference type="ChEBI" id="CHEBI:15378"/>
        <dbReference type="ChEBI" id="CHEBI:16389"/>
        <dbReference type="ChEBI" id="CHEBI:17976"/>
        <dbReference type="ChEBI" id="CHEBI:57540"/>
        <dbReference type="ChEBI" id="CHEBI:57945"/>
        <dbReference type="EC" id="7.1.1.2"/>
    </reaction>
    <physiologicalReaction direction="left-to-right" evidence="20">
        <dbReference type="Rhea" id="RHEA:29092"/>
    </physiologicalReaction>
</comment>
<dbReference type="GO" id="GO:0003954">
    <property type="term" value="F:NADH dehydrogenase activity"/>
    <property type="evidence" value="ECO:0007669"/>
    <property type="project" value="TreeGrafter"/>
</dbReference>
<evidence type="ECO:0000313" key="24">
    <source>
        <dbReference type="Proteomes" id="UP000092124"/>
    </source>
</evidence>
<evidence type="ECO:0000256" key="2">
    <source>
        <dbReference type="ARBA" id="ARBA00009025"/>
    </source>
</evidence>
<dbReference type="InterPro" id="IPR001750">
    <property type="entry name" value="ND/Mrp_TM"/>
</dbReference>
<evidence type="ECO:0000256" key="1">
    <source>
        <dbReference type="ARBA" id="ARBA00004225"/>
    </source>
</evidence>
<organism evidence="23 24">
    <name type="scientific">Neotoma lepida</name>
    <name type="common">Desert woodrat</name>
    <dbReference type="NCBI Taxonomy" id="56216"/>
    <lineage>
        <taxon>Eukaryota</taxon>
        <taxon>Metazoa</taxon>
        <taxon>Chordata</taxon>
        <taxon>Craniata</taxon>
        <taxon>Vertebrata</taxon>
        <taxon>Euteleostomi</taxon>
        <taxon>Mammalia</taxon>
        <taxon>Eutheria</taxon>
        <taxon>Euarchontoglires</taxon>
        <taxon>Glires</taxon>
        <taxon>Rodentia</taxon>
        <taxon>Myomorpha</taxon>
        <taxon>Muroidea</taxon>
        <taxon>Cricetidae</taxon>
        <taxon>Neotominae</taxon>
        <taxon>Neotoma</taxon>
    </lineage>
</organism>
<dbReference type="STRING" id="56216.A0A1A6GXL7"/>
<keyword evidence="11" id="KW-0249">Electron transport</keyword>
<evidence type="ECO:0000256" key="16">
    <source>
        <dbReference type="ARBA" id="ARBA00023136"/>
    </source>
</evidence>
<dbReference type="PANTHER" id="PTHR43507:SF20">
    <property type="entry name" value="NADH-UBIQUINONE OXIDOREDUCTASE CHAIN 4"/>
    <property type="match status" value="1"/>
</dbReference>
<comment type="similarity">
    <text evidence="3">Belongs to the complex I subunit 4L family.</text>
</comment>